<gene>
    <name evidence="8" type="ORF">PSON_ATCC_30995.1.T0070369</name>
</gene>
<evidence type="ECO:0000256" key="6">
    <source>
        <dbReference type="SAM" id="Phobius"/>
    </source>
</evidence>
<sequence length="386" mass="44970">MGYCVSKPPRNDRQLKINNNDSSKFQKNQTQDVTTQLNNQTLSQFTNLNCSIQQQKVYKKRDYKKSELIGKGSQFEVYQALDNKTGKILAIKTVKLQGTKEQMNQQINSLKAEIKLLKQLKHKNIIEFYFTEISSDFTYVDIALEYISQGSLRRVLSKIDLEETNIKIYSKQILEGINYLHKKNIIHRNIKSSNILVDSQGIIKLSNFKNYIQIDQDVEINEKQKQKSPKLEEDCKKMKEIFAIDIIAFGAVIIEMFGGGILNMDDYYLKDASDINKPSYPTQASELSKNLLDIIFVPNHQQYSAEKLLQHPFFNLQQGRNELKLDDPNSEQSYIGSSFEMKKPFIQDSNEDQQNREYNNLQNNKKRQQELEQALQELLRKKNIDK</sequence>
<proteinExistence type="predicted"/>
<keyword evidence="1" id="KW-0808">Transferase</keyword>
<evidence type="ECO:0000256" key="2">
    <source>
        <dbReference type="ARBA" id="ARBA00022741"/>
    </source>
</evidence>
<evidence type="ECO:0000256" key="3">
    <source>
        <dbReference type="ARBA" id="ARBA00022777"/>
    </source>
</evidence>
<dbReference type="OrthoDB" id="298971at2759"/>
<dbReference type="Proteomes" id="UP000692954">
    <property type="component" value="Unassembled WGS sequence"/>
</dbReference>
<keyword evidence="6" id="KW-0472">Membrane</keyword>
<keyword evidence="5" id="KW-0175">Coiled coil</keyword>
<dbReference type="InterPro" id="IPR050538">
    <property type="entry name" value="MAP_kinase_kinase_kinase"/>
</dbReference>
<feature type="transmembrane region" description="Helical" evidence="6">
    <location>
        <begin position="241"/>
        <end position="262"/>
    </location>
</feature>
<dbReference type="GO" id="GO:0004672">
    <property type="term" value="F:protein kinase activity"/>
    <property type="evidence" value="ECO:0007669"/>
    <property type="project" value="InterPro"/>
</dbReference>
<dbReference type="AlphaFoldDB" id="A0A8S1KGS6"/>
<reference evidence="8" key="1">
    <citation type="submission" date="2021-01" db="EMBL/GenBank/DDBJ databases">
        <authorList>
            <consortium name="Genoscope - CEA"/>
            <person name="William W."/>
        </authorList>
    </citation>
    <scope>NUCLEOTIDE SEQUENCE</scope>
</reference>
<dbReference type="PANTHER" id="PTHR48016">
    <property type="entry name" value="MAP KINASE KINASE KINASE SSK2-RELATED-RELATED"/>
    <property type="match status" value="1"/>
</dbReference>
<dbReference type="PROSITE" id="PS50011">
    <property type="entry name" value="PROTEIN_KINASE_DOM"/>
    <property type="match status" value="1"/>
</dbReference>
<accession>A0A8S1KGS6</accession>
<dbReference type="EMBL" id="CAJJDN010000007">
    <property type="protein sequence ID" value="CAD8053491.1"/>
    <property type="molecule type" value="Genomic_DNA"/>
</dbReference>
<evidence type="ECO:0000256" key="5">
    <source>
        <dbReference type="SAM" id="Coils"/>
    </source>
</evidence>
<evidence type="ECO:0000313" key="9">
    <source>
        <dbReference type="Proteomes" id="UP000692954"/>
    </source>
</evidence>
<dbReference type="GO" id="GO:0005524">
    <property type="term" value="F:ATP binding"/>
    <property type="evidence" value="ECO:0007669"/>
    <property type="project" value="UniProtKB-KW"/>
</dbReference>
<dbReference type="InterPro" id="IPR000719">
    <property type="entry name" value="Prot_kinase_dom"/>
</dbReference>
<keyword evidence="9" id="KW-1185">Reference proteome</keyword>
<feature type="domain" description="Protein kinase" evidence="7">
    <location>
        <begin position="63"/>
        <end position="314"/>
    </location>
</feature>
<evidence type="ECO:0000313" key="8">
    <source>
        <dbReference type="EMBL" id="CAD8053491.1"/>
    </source>
</evidence>
<dbReference type="Pfam" id="PF00069">
    <property type="entry name" value="Pkinase"/>
    <property type="match status" value="1"/>
</dbReference>
<keyword evidence="3" id="KW-0418">Kinase</keyword>
<evidence type="ECO:0000259" key="7">
    <source>
        <dbReference type="PROSITE" id="PS50011"/>
    </source>
</evidence>
<keyword evidence="4" id="KW-0067">ATP-binding</keyword>
<organism evidence="8 9">
    <name type="scientific">Paramecium sonneborni</name>
    <dbReference type="NCBI Taxonomy" id="65129"/>
    <lineage>
        <taxon>Eukaryota</taxon>
        <taxon>Sar</taxon>
        <taxon>Alveolata</taxon>
        <taxon>Ciliophora</taxon>
        <taxon>Intramacronucleata</taxon>
        <taxon>Oligohymenophorea</taxon>
        <taxon>Peniculida</taxon>
        <taxon>Parameciidae</taxon>
        <taxon>Paramecium</taxon>
    </lineage>
</organism>
<keyword evidence="6" id="KW-0812">Transmembrane</keyword>
<comment type="caution">
    <text evidence="8">The sequence shown here is derived from an EMBL/GenBank/DDBJ whole genome shotgun (WGS) entry which is preliminary data.</text>
</comment>
<feature type="coiled-coil region" evidence="5">
    <location>
        <begin position="93"/>
        <end position="120"/>
    </location>
</feature>
<name>A0A8S1KGS6_9CILI</name>
<evidence type="ECO:0000256" key="4">
    <source>
        <dbReference type="ARBA" id="ARBA00022840"/>
    </source>
</evidence>
<feature type="coiled-coil region" evidence="5">
    <location>
        <begin position="351"/>
        <end position="384"/>
    </location>
</feature>
<evidence type="ECO:0000256" key="1">
    <source>
        <dbReference type="ARBA" id="ARBA00022679"/>
    </source>
</evidence>
<keyword evidence="2" id="KW-0547">Nucleotide-binding</keyword>
<dbReference type="PANTHER" id="PTHR48016:SF56">
    <property type="entry name" value="MAPKK KINASE"/>
    <property type="match status" value="1"/>
</dbReference>
<protein>
    <recommendedName>
        <fullName evidence="7">Protein kinase domain-containing protein</fullName>
    </recommendedName>
</protein>
<keyword evidence="6" id="KW-1133">Transmembrane helix</keyword>